<sequence length="151" mass="17533">MDFVGWSHHFVSKRRYHLIIPSDGEWDDQTEGSVYDFHSHLLHGLIHCNGYGASCVSMDLRSEFLCGREIMDHWDRLCTTLLTQKIIVEDSSMKRSMDLRLLCCAVYGYSWFRRWGYKFYHGSFGVTEHNYEAAIGVLSSLNIENVLEDLG</sequence>
<dbReference type="PANTHER" id="PTHR46201">
    <property type="entry name" value="PHD FINGER PROTEIN MALE MEIOCYTE DEATH 1-RELATED"/>
    <property type="match status" value="1"/>
</dbReference>
<dbReference type="EMBL" id="JACGCM010000250">
    <property type="protein sequence ID" value="KAF6174718.1"/>
    <property type="molecule type" value="Genomic_DNA"/>
</dbReference>
<comment type="caution">
    <text evidence="1">The sequence shown here is derived from an EMBL/GenBank/DDBJ whole genome shotgun (WGS) entry which is preliminary data.</text>
</comment>
<dbReference type="OrthoDB" id="436852at2759"/>
<dbReference type="Proteomes" id="UP000541444">
    <property type="component" value="Unassembled WGS sequence"/>
</dbReference>
<evidence type="ECO:0000313" key="1">
    <source>
        <dbReference type="EMBL" id="KAF6174718.1"/>
    </source>
</evidence>
<proteinExistence type="predicted"/>
<keyword evidence="2" id="KW-1185">Reference proteome</keyword>
<gene>
    <name evidence="1" type="ORF">GIB67_008773</name>
</gene>
<name>A0A7J7P6B6_9MAGN</name>
<organism evidence="1 2">
    <name type="scientific">Kingdonia uniflora</name>
    <dbReference type="NCBI Taxonomy" id="39325"/>
    <lineage>
        <taxon>Eukaryota</taxon>
        <taxon>Viridiplantae</taxon>
        <taxon>Streptophyta</taxon>
        <taxon>Embryophyta</taxon>
        <taxon>Tracheophyta</taxon>
        <taxon>Spermatophyta</taxon>
        <taxon>Magnoliopsida</taxon>
        <taxon>Ranunculales</taxon>
        <taxon>Circaeasteraceae</taxon>
        <taxon>Kingdonia</taxon>
    </lineage>
</organism>
<evidence type="ECO:0000313" key="2">
    <source>
        <dbReference type="Proteomes" id="UP000541444"/>
    </source>
</evidence>
<protein>
    <submittedName>
        <fullName evidence="1">Uncharacterized protein</fullName>
    </submittedName>
</protein>
<reference evidence="1 2" key="1">
    <citation type="journal article" date="2020" name="IScience">
        <title>Genome Sequencing of the Endangered Kingdonia uniflora (Circaeasteraceae, Ranunculales) Reveals Potential Mechanisms of Evolutionary Specialization.</title>
        <authorList>
            <person name="Sun Y."/>
            <person name="Deng T."/>
            <person name="Zhang A."/>
            <person name="Moore M.J."/>
            <person name="Landis J.B."/>
            <person name="Lin N."/>
            <person name="Zhang H."/>
            <person name="Zhang X."/>
            <person name="Huang J."/>
            <person name="Zhang X."/>
            <person name="Sun H."/>
            <person name="Wang H."/>
        </authorList>
    </citation>
    <scope>NUCLEOTIDE SEQUENCE [LARGE SCALE GENOMIC DNA]</scope>
    <source>
        <strain evidence="1">TB1705</strain>
        <tissue evidence="1">Leaf</tissue>
    </source>
</reference>
<accession>A0A7J7P6B6</accession>
<dbReference type="PANTHER" id="PTHR46201:SF9">
    <property type="entry name" value="PHD FINGER PROTEIN MALE MEIOCYTE DEATH 1"/>
    <property type="match status" value="1"/>
</dbReference>
<dbReference type="AlphaFoldDB" id="A0A7J7P6B6"/>